<proteinExistence type="predicted"/>
<reference evidence="1 2" key="1">
    <citation type="submission" date="2024-01" db="EMBL/GenBank/DDBJ databases">
        <title>The genomes of 5 underutilized Papilionoideae crops provide insights into root nodulation and disease resistanc.</title>
        <authorList>
            <person name="Jiang F."/>
        </authorList>
    </citation>
    <scope>NUCLEOTIDE SEQUENCE [LARGE SCALE GENOMIC DNA]</scope>
    <source>
        <strain evidence="1">DUOXIRENSHENG_FW03</strain>
        <tissue evidence="1">Leaves</tissue>
    </source>
</reference>
<dbReference type="Proteomes" id="UP001386955">
    <property type="component" value="Unassembled WGS sequence"/>
</dbReference>
<dbReference type="EMBL" id="JAYMYS010000003">
    <property type="protein sequence ID" value="KAK7400572.1"/>
    <property type="molecule type" value="Genomic_DNA"/>
</dbReference>
<accession>A0AAN9SME8</accession>
<comment type="caution">
    <text evidence="1">The sequence shown here is derived from an EMBL/GenBank/DDBJ whole genome shotgun (WGS) entry which is preliminary data.</text>
</comment>
<sequence length="135" mass="15210">MWRSGIGREGGTKSLKVDGFEKVTVGGHAWDVCDSWVAERDTWWHCVGWGKGTQIVLFSKSRDTSEHGSKVYGLSSSFKVSKGYCPLAEIRHMFIQRALTRHLHCAQWRFELYLGDEAAVRANSIEEDFSAALEA</sequence>
<organism evidence="1 2">
    <name type="scientific">Psophocarpus tetragonolobus</name>
    <name type="common">Winged bean</name>
    <name type="synonym">Dolichos tetragonolobus</name>
    <dbReference type="NCBI Taxonomy" id="3891"/>
    <lineage>
        <taxon>Eukaryota</taxon>
        <taxon>Viridiplantae</taxon>
        <taxon>Streptophyta</taxon>
        <taxon>Embryophyta</taxon>
        <taxon>Tracheophyta</taxon>
        <taxon>Spermatophyta</taxon>
        <taxon>Magnoliopsida</taxon>
        <taxon>eudicotyledons</taxon>
        <taxon>Gunneridae</taxon>
        <taxon>Pentapetalae</taxon>
        <taxon>rosids</taxon>
        <taxon>fabids</taxon>
        <taxon>Fabales</taxon>
        <taxon>Fabaceae</taxon>
        <taxon>Papilionoideae</taxon>
        <taxon>50 kb inversion clade</taxon>
        <taxon>NPAAA clade</taxon>
        <taxon>indigoferoid/millettioid clade</taxon>
        <taxon>Phaseoleae</taxon>
        <taxon>Psophocarpus</taxon>
    </lineage>
</organism>
<gene>
    <name evidence="1" type="ORF">VNO78_11782</name>
</gene>
<evidence type="ECO:0000313" key="2">
    <source>
        <dbReference type="Proteomes" id="UP001386955"/>
    </source>
</evidence>
<name>A0AAN9SME8_PSOTE</name>
<protein>
    <submittedName>
        <fullName evidence="1">Uncharacterized protein</fullName>
    </submittedName>
</protein>
<evidence type="ECO:0000313" key="1">
    <source>
        <dbReference type="EMBL" id="KAK7400572.1"/>
    </source>
</evidence>
<dbReference type="AlphaFoldDB" id="A0AAN9SME8"/>
<keyword evidence="2" id="KW-1185">Reference proteome</keyword>